<dbReference type="InterPro" id="IPR000073">
    <property type="entry name" value="AB_hydrolase_1"/>
</dbReference>
<dbReference type="InterPro" id="IPR029058">
    <property type="entry name" value="AB_hydrolase_fold"/>
</dbReference>
<protein>
    <submittedName>
        <fullName evidence="1">Lysophospholipase, alpha-beta hydrolase superfamily</fullName>
    </submittedName>
</protein>
<dbReference type="Gene3D" id="3.40.50.1820">
    <property type="entry name" value="alpha/beta hydrolase"/>
    <property type="match status" value="1"/>
</dbReference>
<proteinExistence type="predicted"/>
<evidence type="ECO:0000313" key="1">
    <source>
        <dbReference type="EMBL" id="QIP39370.1"/>
    </source>
</evidence>
<dbReference type="STRING" id="1833.XU06_09635"/>
<sequence>MSPKSNPTVLFIHGLWMHPTTWDPWAQVFNAQGYPTMAPGWPGDASTVGETREHPEDIAGHGIEDVTDHYAKVIADLDEPPIVVGHSFGGLIAQKLLGQKLATAAIAIDPAQPKGVLKLPLVQLGSVFPVLSNPGNYRKAYSHNRESFHKSFASAVSKDESDALFEQYAIPAPGRPLFEAALANFAPHSPAAVDFNARRGPLLMIGGGKDRTVPKASSDSSFKKYAKAPTINEYKVFGDRGHSLTIDHGWREIADYSLAWLDKQGMSPPQGKHESQSQPKA</sequence>
<dbReference type="GO" id="GO:0016787">
    <property type="term" value="F:hydrolase activity"/>
    <property type="evidence" value="ECO:0007669"/>
    <property type="project" value="UniProtKB-KW"/>
</dbReference>
<dbReference type="InterPro" id="IPR050228">
    <property type="entry name" value="Carboxylesterase_BioH"/>
</dbReference>
<dbReference type="Proteomes" id="UP000502345">
    <property type="component" value="Chromosome"/>
</dbReference>
<keyword evidence="1" id="KW-0378">Hydrolase</keyword>
<organism evidence="1 2">
    <name type="scientific">Rhodococcus erythropolis</name>
    <name type="common">Arthrobacter picolinophilus</name>
    <dbReference type="NCBI Taxonomy" id="1833"/>
    <lineage>
        <taxon>Bacteria</taxon>
        <taxon>Bacillati</taxon>
        <taxon>Actinomycetota</taxon>
        <taxon>Actinomycetes</taxon>
        <taxon>Mycobacteriales</taxon>
        <taxon>Nocardiaceae</taxon>
        <taxon>Rhodococcus</taxon>
        <taxon>Rhodococcus erythropolis group</taxon>
    </lineage>
</organism>
<name>A0A1Q4K5H7_RHOER</name>
<dbReference type="SUPFAM" id="SSF53474">
    <property type="entry name" value="alpha/beta-Hydrolases"/>
    <property type="match status" value="1"/>
</dbReference>
<dbReference type="Pfam" id="PF12697">
    <property type="entry name" value="Abhydrolase_6"/>
    <property type="match status" value="1"/>
</dbReference>
<gene>
    <name evidence="1" type="ORF">G9444_2126</name>
</gene>
<dbReference type="PANTHER" id="PTHR43194:SF2">
    <property type="entry name" value="PEROXISOMAL MEMBRANE PROTEIN LPX1"/>
    <property type="match status" value="1"/>
</dbReference>
<dbReference type="RefSeq" id="WP_042923446.1">
    <property type="nucleotide sequence ID" value="NZ_CP050124.1"/>
</dbReference>
<reference evidence="1 2" key="1">
    <citation type="submission" date="2020-03" db="EMBL/GenBank/DDBJ databases">
        <title>Screen low temperature-resistant strains for efficient degradation of petroleum hydrocarbons under the low temperature.</title>
        <authorList>
            <person name="Wang Y."/>
            <person name="Chen J."/>
        </authorList>
    </citation>
    <scope>NUCLEOTIDE SEQUENCE [LARGE SCALE GENOMIC DNA]</scope>
    <source>
        <strain evidence="1 2">KB1</strain>
    </source>
</reference>
<dbReference type="OrthoDB" id="3810256at2"/>
<accession>A0A1Q4K5H7</accession>
<evidence type="ECO:0000313" key="2">
    <source>
        <dbReference type="Proteomes" id="UP000502345"/>
    </source>
</evidence>
<dbReference type="PANTHER" id="PTHR43194">
    <property type="entry name" value="HYDROLASE ALPHA/BETA FOLD FAMILY"/>
    <property type="match status" value="1"/>
</dbReference>
<dbReference type="GeneID" id="64139941"/>
<dbReference type="EMBL" id="CP050124">
    <property type="protein sequence ID" value="QIP39370.1"/>
    <property type="molecule type" value="Genomic_DNA"/>
</dbReference>
<dbReference type="AlphaFoldDB" id="A0A1Q4K5H7"/>